<evidence type="ECO:0000256" key="1">
    <source>
        <dbReference type="SAM" id="MobiDB-lite"/>
    </source>
</evidence>
<dbReference type="Proteomes" id="UP001589773">
    <property type="component" value="Unassembled WGS sequence"/>
</dbReference>
<organism evidence="3 4">
    <name type="scientific">Massilia consociata</name>
    <dbReference type="NCBI Taxonomy" id="760117"/>
    <lineage>
        <taxon>Bacteria</taxon>
        <taxon>Pseudomonadati</taxon>
        <taxon>Pseudomonadota</taxon>
        <taxon>Betaproteobacteria</taxon>
        <taxon>Burkholderiales</taxon>
        <taxon>Oxalobacteraceae</taxon>
        <taxon>Telluria group</taxon>
        <taxon>Massilia</taxon>
    </lineage>
</organism>
<dbReference type="Gene3D" id="1.10.510.10">
    <property type="entry name" value="Transferase(Phosphotransferase) domain 1"/>
    <property type="match status" value="1"/>
</dbReference>
<keyword evidence="4" id="KW-1185">Reference proteome</keyword>
<feature type="compositionally biased region" description="Low complexity" evidence="1">
    <location>
        <begin position="240"/>
        <end position="254"/>
    </location>
</feature>
<keyword evidence="2" id="KW-1133">Transmembrane helix</keyword>
<evidence type="ECO:0008006" key="5">
    <source>
        <dbReference type="Google" id="ProtNLM"/>
    </source>
</evidence>
<comment type="caution">
    <text evidence="3">The sequence shown here is derived from an EMBL/GenBank/DDBJ whole genome shotgun (WGS) entry which is preliminary data.</text>
</comment>
<accession>A0ABV6FA03</accession>
<evidence type="ECO:0000256" key="2">
    <source>
        <dbReference type="SAM" id="Phobius"/>
    </source>
</evidence>
<dbReference type="SUPFAM" id="SSF56112">
    <property type="entry name" value="Protein kinase-like (PK-like)"/>
    <property type="match status" value="1"/>
</dbReference>
<protein>
    <recommendedName>
        <fullName evidence="5">PEGA domain-containing protein</fullName>
    </recommendedName>
</protein>
<name>A0ABV6FA03_9BURK</name>
<sequence length="381" mass="39966">MTSTPVTQQQQTDGRTVREVVEFNQELVNEVWCRRIFRQLLQSLELQYAMQMPHRPINPDTILVLDSGDPMLLPSPDVGAAWSEAGDLHDLAAVVHYAITKETPPAAPLRGRALPEYSETFVNAVDRCLSPDPEQRPRTIEQLRNLLGIVPLGPAVPLQAAGTGTGGAPGTAAMPAPDPEPSFLDAPAAATEKGRLQRWLMLIAAATVLLGGLGALAALLHQADSSDALTLSLPGDEAPARQAPAAAGAGAPSGMDTAALATPEPAYPAYPATDDLAEEAIPAGAPPTAITIPPAHGEGAQHRQAAAAGATYKLVIKPWGAIQVNGVERGISPPLKRLTLPPGEHTIRIANPNFPEHTVTVNAVKGGSSVIELDFTEEDIE</sequence>
<evidence type="ECO:0000313" key="3">
    <source>
        <dbReference type="EMBL" id="MFC0250357.1"/>
    </source>
</evidence>
<feature type="region of interest" description="Disordered" evidence="1">
    <location>
        <begin position="231"/>
        <end position="254"/>
    </location>
</feature>
<proteinExistence type="predicted"/>
<dbReference type="EMBL" id="JBHLWP010000001">
    <property type="protein sequence ID" value="MFC0250357.1"/>
    <property type="molecule type" value="Genomic_DNA"/>
</dbReference>
<gene>
    <name evidence="3" type="ORF">ACFFJK_00475</name>
</gene>
<keyword evidence="2" id="KW-0812">Transmembrane</keyword>
<dbReference type="InterPro" id="IPR011009">
    <property type="entry name" value="Kinase-like_dom_sf"/>
</dbReference>
<feature type="region of interest" description="Disordered" evidence="1">
    <location>
        <begin position="161"/>
        <end position="181"/>
    </location>
</feature>
<feature type="transmembrane region" description="Helical" evidence="2">
    <location>
        <begin position="199"/>
        <end position="220"/>
    </location>
</feature>
<keyword evidence="2" id="KW-0472">Membrane</keyword>
<evidence type="ECO:0000313" key="4">
    <source>
        <dbReference type="Proteomes" id="UP001589773"/>
    </source>
</evidence>
<dbReference type="RefSeq" id="WP_379677110.1">
    <property type="nucleotide sequence ID" value="NZ_JBHLWP010000001.1"/>
</dbReference>
<reference evidence="3 4" key="1">
    <citation type="submission" date="2024-09" db="EMBL/GenBank/DDBJ databases">
        <authorList>
            <person name="Sun Q."/>
            <person name="Mori K."/>
        </authorList>
    </citation>
    <scope>NUCLEOTIDE SEQUENCE [LARGE SCALE GENOMIC DNA]</scope>
    <source>
        <strain evidence="3 4">CCM 7792</strain>
    </source>
</reference>